<reference evidence="1 2" key="1">
    <citation type="submission" date="2018-09" db="EMBL/GenBank/DDBJ databases">
        <authorList>
            <person name="Postec A."/>
        </authorList>
    </citation>
    <scope>NUCLEOTIDE SEQUENCE [LARGE SCALE GENOMIC DNA]</scope>
    <source>
        <strain evidence="1">70B-A</strain>
    </source>
</reference>
<dbReference type="EMBL" id="LR130778">
    <property type="protein sequence ID" value="VDN46407.1"/>
    <property type="molecule type" value="Genomic_DNA"/>
</dbReference>
<sequence length="72" mass="7863">MLSVRYTLKILIRVLKNSASTNIDHEVPGSSVCDLSKTAGAVRRLLVQDAPIGGRSHTDCGRVFMGPYFETL</sequence>
<organism evidence="1 2">
    <name type="scientific">Petrocella atlantisensis</name>
    <dbReference type="NCBI Taxonomy" id="2173034"/>
    <lineage>
        <taxon>Bacteria</taxon>
        <taxon>Bacillati</taxon>
        <taxon>Bacillota</taxon>
        <taxon>Clostridia</taxon>
        <taxon>Lachnospirales</taxon>
        <taxon>Vallitaleaceae</taxon>
        <taxon>Petrocella</taxon>
    </lineage>
</organism>
<dbReference type="Proteomes" id="UP000279029">
    <property type="component" value="Chromosome"/>
</dbReference>
<evidence type="ECO:0000313" key="2">
    <source>
        <dbReference type="Proteomes" id="UP000279029"/>
    </source>
</evidence>
<protein>
    <submittedName>
        <fullName evidence="1">Uncharacterized protein</fullName>
    </submittedName>
</protein>
<name>A0A3P7PPM2_9FIRM</name>
<gene>
    <name evidence="1" type="ORF">PATL70BA_0550</name>
</gene>
<dbReference type="AlphaFoldDB" id="A0A3P7PPM2"/>
<evidence type="ECO:0000313" key="1">
    <source>
        <dbReference type="EMBL" id="VDN46407.1"/>
    </source>
</evidence>
<proteinExistence type="predicted"/>
<accession>A0A3P7PPM2</accession>
<dbReference type="KEGG" id="cbar:PATL70BA_0550"/>
<keyword evidence="2" id="KW-1185">Reference proteome</keyword>
<dbReference type="RefSeq" id="WP_172596069.1">
    <property type="nucleotide sequence ID" value="NZ_LR130778.1"/>
</dbReference>